<dbReference type="AlphaFoldDB" id="A0A2A6RK26"/>
<feature type="domain" description="GPI inositol-deacylase PGAP1-like alpha/beta" evidence="1">
    <location>
        <begin position="61"/>
        <end position="131"/>
    </location>
</feature>
<dbReference type="SUPFAM" id="SSF53474">
    <property type="entry name" value="alpha/beta-Hydrolases"/>
    <property type="match status" value="1"/>
</dbReference>
<comment type="caution">
    <text evidence="2">The sequence shown here is derived from an EMBL/GenBank/DDBJ whole genome shotgun (WGS) entry which is preliminary data.</text>
</comment>
<reference evidence="3" key="1">
    <citation type="submission" date="2017-08" db="EMBL/GenBank/DDBJ databases">
        <authorList>
            <person name="Grouzdev D.S."/>
            <person name="Gaisin V.A."/>
            <person name="Rysina M.S."/>
            <person name="Gorlenko V.M."/>
        </authorList>
    </citation>
    <scope>NUCLEOTIDE SEQUENCE [LARGE SCALE GENOMIC DNA]</scope>
    <source>
        <strain evidence="3">Kir15-3F</strain>
    </source>
</reference>
<dbReference type="PANTHER" id="PTHR47909:SF2">
    <property type="entry name" value="GPI INOSITOL-DEACYLASE"/>
    <property type="match status" value="1"/>
</dbReference>
<accession>A0A2A6RK26</accession>
<gene>
    <name evidence="2" type="ORF">CJ255_09860</name>
</gene>
<dbReference type="EMBL" id="NQWI01000036">
    <property type="protein sequence ID" value="PDW03218.1"/>
    <property type="molecule type" value="Genomic_DNA"/>
</dbReference>
<dbReference type="Proteomes" id="UP000220527">
    <property type="component" value="Unassembled WGS sequence"/>
</dbReference>
<dbReference type="OrthoDB" id="148342at2"/>
<sequence length="251" mass="27665">MIIGSEPILIVGGFGSNYPLYAAMREHLAQISGRHVAIVPITLLEWAGVVATDSYSKLLHILHQAVQTTLSTQRVRQVILVAHSAGGVLSRIYMGDQPYGSERQRYNGFQHVAALVSLGTPHVTNQLGRQGGLNQISFVQAHYPGAYWRFVHYISVMGRGVYGNANGDGSERSAWSSYRMLTGVGEQWGDGIVPLEVGLLAGSRRVIIPGLRHDPRPDRPWYGTSVPVVKLWWEQVELALQDETPGSWRGE</sequence>
<dbReference type="GO" id="GO:0016788">
    <property type="term" value="F:hydrolase activity, acting on ester bonds"/>
    <property type="evidence" value="ECO:0007669"/>
    <property type="project" value="InterPro"/>
</dbReference>
<evidence type="ECO:0000313" key="3">
    <source>
        <dbReference type="Proteomes" id="UP000220527"/>
    </source>
</evidence>
<dbReference type="InterPro" id="IPR012908">
    <property type="entry name" value="PGAP1-ab_dom-like"/>
</dbReference>
<dbReference type="Gene3D" id="3.40.50.1820">
    <property type="entry name" value="alpha/beta hydrolase"/>
    <property type="match status" value="1"/>
</dbReference>
<dbReference type="Pfam" id="PF07819">
    <property type="entry name" value="PGAP1"/>
    <property type="match status" value="1"/>
</dbReference>
<evidence type="ECO:0000259" key="1">
    <source>
        <dbReference type="Pfam" id="PF07819"/>
    </source>
</evidence>
<dbReference type="InterPro" id="IPR029058">
    <property type="entry name" value="AB_hydrolase_fold"/>
</dbReference>
<name>A0A2A6RK26_9CHLR</name>
<dbReference type="RefSeq" id="WP_097643938.1">
    <property type="nucleotide sequence ID" value="NZ_NQWI01000036.1"/>
</dbReference>
<organism evidence="2 3">
    <name type="scientific">Candidatus Viridilinea mediisalina</name>
    <dbReference type="NCBI Taxonomy" id="2024553"/>
    <lineage>
        <taxon>Bacteria</taxon>
        <taxon>Bacillati</taxon>
        <taxon>Chloroflexota</taxon>
        <taxon>Chloroflexia</taxon>
        <taxon>Chloroflexales</taxon>
        <taxon>Chloroflexineae</taxon>
        <taxon>Oscillochloridaceae</taxon>
        <taxon>Candidatus Viridilinea</taxon>
    </lineage>
</organism>
<proteinExistence type="predicted"/>
<dbReference type="PANTHER" id="PTHR47909">
    <property type="entry name" value="ALPHA/BETA-HYDROLASES SUPERFAMILY PROTEIN"/>
    <property type="match status" value="1"/>
</dbReference>
<keyword evidence="3" id="KW-1185">Reference proteome</keyword>
<evidence type="ECO:0000313" key="2">
    <source>
        <dbReference type="EMBL" id="PDW03218.1"/>
    </source>
</evidence>
<protein>
    <recommendedName>
        <fullName evidence="1">GPI inositol-deacylase PGAP1-like alpha/beta domain-containing protein</fullName>
    </recommendedName>
</protein>